<dbReference type="Proteomes" id="UP000469943">
    <property type="component" value="Unassembled WGS sequence"/>
</dbReference>
<dbReference type="EMBL" id="WHZX01000011">
    <property type="protein sequence ID" value="NEG72633.1"/>
    <property type="molecule type" value="Genomic_DNA"/>
</dbReference>
<reference evidence="2 3" key="1">
    <citation type="submission" date="2019-10" db="EMBL/GenBank/DDBJ databases">
        <title>Bifidobacterium from non-human primates.</title>
        <authorList>
            <person name="Modesto M."/>
        </authorList>
    </citation>
    <scope>NUCLEOTIDE SEQUENCE [LARGE SCALE GENOMIC DNA]</scope>
    <source>
        <strain evidence="2 3">TREM</strain>
    </source>
</reference>
<protein>
    <submittedName>
        <fullName evidence="2">Uncharacterized protein</fullName>
    </submittedName>
</protein>
<feature type="compositionally biased region" description="Basic and acidic residues" evidence="1">
    <location>
        <begin position="36"/>
        <end position="47"/>
    </location>
</feature>
<name>A0A7K3TFW7_9BIFI</name>
<comment type="caution">
    <text evidence="2">The sequence shown here is derived from an EMBL/GenBank/DDBJ whole genome shotgun (WGS) entry which is preliminary data.</text>
</comment>
<dbReference type="AlphaFoldDB" id="A0A7K3TFW7"/>
<evidence type="ECO:0000313" key="2">
    <source>
        <dbReference type="EMBL" id="NEG72633.1"/>
    </source>
</evidence>
<proteinExistence type="predicted"/>
<evidence type="ECO:0000256" key="1">
    <source>
        <dbReference type="SAM" id="MobiDB-lite"/>
    </source>
</evidence>
<organism evidence="2 3">
    <name type="scientific">Bifidobacterium ramosum</name>
    <dbReference type="NCBI Taxonomy" id="1798158"/>
    <lineage>
        <taxon>Bacteria</taxon>
        <taxon>Bacillati</taxon>
        <taxon>Actinomycetota</taxon>
        <taxon>Actinomycetes</taxon>
        <taxon>Bifidobacteriales</taxon>
        <taxon>Bifidobacteriaceae</taxon>
        <taxon>Bifidobacterium</taxon>
    </lineage>
</organism>
<gene>
    <name evidence="2" type="ORF">GFD24_10555</name>
</gene>
<evidence type="ECO:0000313" key="3">
    <source>
        <dbReference type="Proteomes" id="UP000469943"/>
    </source>
</evidence>
<accession>A0A7K3TFW7</accession>
<feature type="region of interest" description="Disordered" evidence="1">
    <location>
        <begin position="36"/>
        <end position="59"/>
    </location>
</feature>
<sequence length="59" mass="6239">MADVSVIRCGGRERRGRDKSVGVRLCGQGCGCGTSVDRRADGDRSQRTADAVRIGQDDG</sequence>